<reference evidence="11" key="1">
    <citation type="submission" date="2022-01" db="EMBL/GenBank/DDBJ databases">
        <authorList>
            <person name="King R."/>
        </authorList>
    </citation>
    <scope>NUCLEOTIDE SEQUENCE</scope>
</reference>
<keyword evidence="4 10" id="KW-0812">Transmembrane</keyword>
<keyword evidence="8 10" id="KW-0472">Membrane</keyword>
<name>A0A9P0H5G4_NEZVI</name>
<evidence type="ECO:0000256" key="1">
    <source>
        <dbReference type="ARBA" id="ARBA00004141"/>
    </source>
</evidence>
<sequence length="286" mass="33311">MNTFFCLESKTSTIAFINQQFRMELNTAFTEMIRNVSSKGHESREIQSWLMMSSIWPSVALTSGYLYFVILGGPKLMEGRKPYNLKSPMLVYNLLQVVFSSWIVIKGIKETYGSFFTGACVPSLLDSKTAYEVETLNWFYMMSKYVEFLDTIFFILRGKWNQVTFLHVYHHANMAIFTWVFVKYISGIQIFMIALCNSFVHAVMYGYYLLAALGPQVRRFLWWKRYITKLQIVQFVAIISFMVNLQVQGCDCSPWFILFSICNTSSFLVLFLCFYAKAYTSKTNVD</sequence>
<gene>
    <name evidence="11" type="ORF">NEZAVI_LOCUS5986</name>
</gene>
<keyword evidence="9 10" id="KW-0275">Fatty acid biosynthesis</keyword>
<dbReference type="EMBL" id="OV725079">
    <property type="protein sequence ID" value="CAH1395776.1"/>
    <property type="molecule type" value="Genomic_DNA"/>
</dbReference>
<dbReference type="InterPro" id="IPR002076">
    <property type="entry name" value="ELO_fam"/>
</dbReference>
<dbReference type="GO" id="GO:0019367">
    <property type="term" value="P:fatty acid elongation, saturated fatty acid"/>
    <property type="evidence" value="ECO:0007669"/>
    <property type="project" value="TreeGrafter"/>
</dbReference>
<dbReference type="PROSITE" id="PS01188">
    <property type="entry name" value="ELO"/>
    <property type="match status" value="1"/>
</dbReference>
<keyword evidence="2 10" id="KW-0444">Lipid biosynthesis</keyword>
<dbReference type="EC" id="2.3.1.199" evidence="10"/>
<keyword evidence="12" id="KW-1185">Reference proteome</keyword>
<dbReference type="GO" id="GO:0009922">
    <property type="term" value="F:fatty acid elongase activity"/>
    <property type="evidence" value="ECO:0007669"/>
    <property type="project" value="UniProtKB-EC"/>
</dbReference>
<dbReference type="Proteomes" id="UP001152798">
    <property type="component" value="Chromosome 3"/>
</dbReference>
<feature type="transmembrane region" description="Helical" evidence="10">
    <location>
        <begin position="188"/>
        <end position="214"/>
    </location>
</feature>
<evidence type="ECO:0000256" key="5">
    <source>
        <dbReference type="ARBA" id="ARBA00022832"/>
    </source>
</evidence>
<evidence type="ECO:0000256" key="8">
    <source>
        <dbReference type="ARBA" id="ARBA00023136"/>
    </source>
</evidence>
<dbReference type="GO" id="GO:0030148">
    <property type="term" value="P:sphingolipid biosynthetic process"/>
    <property type="evidence" value="ECO:0007669"/>
    <property type="project" value="TreeGrafter"/>
</dbReference>
<comment type="similarity">
    <text evidence="10">Belongs to the ELO family.</text>
</comment>
<comment type="subcellular location">
    <subcellularLocation>
        <location evidence="1">Membrane</location>
        <topology evidence="1">Multi-pass membrane protein</topology>
    </subcellularLocation>
</comment>
<dbReference type="InterPro" id="IPR030457">
    <property type="entry name" value="ELO_CS"/>
</dbReference>
<dbReference type="OrthoDB" id="434092at2759"/>
<dbReference type="AlphaFoldDB" id="A0A9P0H5G4"/>
<proteinExistence type="inferred from homology"/>
<dbReference type="GO" id="GO:0042761">
    <property type="term" value="P:very long-chain fatty acid biosynthetic process"/>
    <property type="evidence" value="ECO:0007669"/>
    <property type="project" value="TreeGrafter"/>
</dbReference>
<evidence type="ECO:0000256" key="9">
    <source>
        <dbReference type="ARBA" id="ARBA00023160"/>
    </source>
</evidence>
<organism evidence="11 12">
    <name type="scientific">Nezara viridula</name>
    <name type="common">Southern green stink bug</name>
    <name type="synonym">Cimex viridulus</name>
    <dbReference type="NCBI Taxonomy" id="85310"/>
    <lineage>
        <taxon>Eukaryota</taxon>
        <taxon>Metazoa</taxon>
        <taxon>Ecdysozoa</taxon>
        <taxon>Arthropoda</taxon>
        <taxon>Hexapoda</taxon>
        <taxon>Insecta</taxon>
        <taxon>Pterygota</taxon>
        <taxon>Neoptera</taxon>
        <taxon>Paraneoptera</taxon>
        <taxon>Hemiptera</taxon>
        <taxon>Heteroptera</taxon>
        <taxon>Panheteroptera</taxon>
        <taxon>Pentatomomorpha</taxon>
        <taxon>Pentatomoidea</taxon>
        <taxon>Pentatomidae</taxon>
        <taxon>Pentatominae</taxon>
        <taxon>Nezara</taxon>
    </lineage>
</organism>
<comment type="catalytic activity">
    <reaction evidence="10">
        <text>a very-long-chain acyl-CoA + malonyl-CoA + H(+) = a very-long-chain 3-oxoacyl-CoA + CO2 + CoA</text>
        <dbReference type="Rhea" id="RHEA:32727"/>
        <dbReference type="ChEBI" id="CHEBI:15378"/>
        <dbReference type="ChEBI" id="CHEBI:16526"/>
        <dbReference type="ChEBI" id="CHEBI:57287"/>
        <dbReference type="ChEBI" id="CHEBI:57384"/>
        <dbReference type="ChEBI" id="CHEBI:90725"/>
        <dbReference type="ChEBI" id="CHEBI:90736"/>
        <dbReference type="EC" id="2.3.1.199"/>
    </reaction>
</comment>
<keyword evidence="5 10" id="KW-0276">Fatty acid metabolism</keyword>
<evidence type="ECO:0000256" key="4">
    <source>
        <dbReference type="ARBA" id="ARBA00022692"/>
    </source>
</evidence>
<protein>
    <recommendedName>
        <fullName evidence="10">Elongation of very long chain fatty acids protein</fullName>
        <ecNumber evidence="10">2.3.1.199</ecNumber>
    </recommendedName>
    <alternativeName>
        <fullName evidence="10">Very-long-chain 3-oxoacyl-CoA synthase</fullName>
    </alternativeName>
</protein>
<feature type="transmembrane region" description="Helical" evidence="10">
    <location>
        <begin position="49"/>
        <end position="70"/>
    </location>
</feature>
<keyword evidence="6 10" id="KW-1133">Transmembrane helix</keyword>
<feature type="transmembrane region" description="Helical" evidence="10">
    <location>
        <begin position="255"/>
        <end position="276"/>
    </location>
</feature>
<keyword evidence="3 10" id="KW-0808">Transferase</keyword>
<dbReference type="GO" id="GO:0005789">
    <property type="term" value="C:endoplasmic reticulum membrane"/>
    <property type="evidence" value="ECO:0007669"/>
    <property type="project" value="TreeGrafter"/>
</dbReference>
<feature type="transmembrane region" description="Helical" evidence="10">
    <location>
        <begin position="163"/>
        <end position="182"/>
    </location>
</feature>
<dbReference type="GO" id="GO:0034625">
    <property type="term" value="P:fatty acid elongation, monounsaturated fatty acid"/>
    <property type="evidence" value="ECO:0007669"/>
    <property type="project" value="TreeGrafter"/>
</dbReference>
<evidence type="ECO:0000256" key="10">
    <source>
        <dbReference type="RuleBase" id="RU361115"/>
    </source>
</evidence>
<keyword evidence="7 10" id="KW-0443">Lipid metabolism</keyword>
<dbReference type="PANTHER" id="PTHR11157:SF103">
    <property type="entry name" value="ELONGATION OF VERY LONG CHAIN FATTY ACIDS PROTEIN"/>
    <property type="match status" value="1"/>
</dbReference>
<dbReference type="GO" id="GO:0034626">
    <property type="term" value="P:fatty acid elongation, polyunsaturated fatty acid"/>
    <property type="evidence" value="ECO:0007669"/>
    <property type="project" value="TreeGrafter"/>
</dbReference>
<dbReference type="PANTHER" id="PTHR11157">
    <property type="entry name" value="FATTY ACID ACYL TRANSFERASE-RELATED"/>
    <property type="match status" value="1"/>
</dbReference>
<evidence type="ECO:0000313" key="12">
    <source>
        <dbReference type="Proteomes" id="UP001152798"/>
    </source>
</evidence>
<evidence type="ECO:0000256" key="6">
    <source>
        <dbReference type="ARBA" id="ARBA00022989"/>
    </source>
</evidence>
<dbReference type="Pfam" id="PF01151">
    <property type="entry name" value="ELO"/>
    <property type="match status" value="1"/>
</dbReference>
<feature type="transmembrane region" description="Helical" evidence="10">
    <location>
        <begin position="226"/>
        <end position="243"/>
    </location>
</feature>
<accession>A0A9P0H5G4</accession>
<evidence type="ECO:0000256" key="2">
    <source>
        <dbReference type="ARBA" id="ARBA00022516"/>
    </source>
</evidence>
<evidence type="ECO:0000256" key="3">
    <source>
        <dbReference type="ARBA" id="ARBA00022679"/>
    </source>
</evidence>
<evidence type="ECO:0000256" key="7">
    <source>
        <dbReference type="ARBA" id="ARBA00023098"/>
    </source>
</evidence>
<evidence type="ECO:0000313" key="11">
    <source>
        <dbReference type="EMBL" id="CAH1395776.1"/>
    </source>
</evidence>